<sequence>MNGKTCKGSAHSGAPGLHLLSAVTHAPVTTIAQVEVGSKTNETRCVRPLLAPLGFAGTIVTFDALHSVKATSPGS</sequence>
<name>A0ABW7V3D3_STROI</name>
<evidence type="ECO:0000313" key="2">
    <source>
        <dbReference type="Proteomes" id="UP001611397"/>
    </source>
</evidence>
<gene>
    <name evidence="1" type="ORF">ACH49L_09455</name>
</gene>
<accession>A0ABW7V3D3</accession>
<keyword evidence="2" id="KW-1185">Reference proteome</keyword>
<protein>
    <recommendedName>
        <fullName evidence="3">Transposase</fullName>
    </recommendedName>
</protein>
<organism evidence="1 2">
    <name type="scientific">Streptomyces olivaceoviridis</name>
    <name type="common">Streptomyces corchorusii</name>
    <dbReference type="NCBI Taxonomy" id="1921"/>
    <lineage>
        <taxon>Bacteria</taxon>
        <taxon>Bacillati</taxon>
        <taxon>Actinomycetota</taxon>
        <taxon>Actinomycetes</taxon>
        <taxon>Kitasatosporales</taxon>
        <taxon>Streptomycetaceae</taxon>
        <taxon>Streptomyces</taxon>
    </lineage>
</organism>
<evidence type="ECO:0008006" key="3">
    <source>
        <dbReference type="Google" id="ProtNLM"/>
    </source>
</evidence>
<comment type="caution">
    <text evidence="1">The sequence shown here is derived from an EMBL/GenBank/DDBJ whole genome shotgun (WGS) entry which is preliminary data.</text>
</comment>
<dbReference type="EMBL" id="JBIRWM010000003">
    <property type="protein sequence ID" value="MFI2155903.1"/>
    <property type="molecule type" value="Genomic_DNA"/>
</dbReference>
<reference evidence="1 2" key="1">
    <citation type="submission" date="2024-10" db="EMBL/GenBank/DDBJ databases">
        <title>The Natural Products Discovery Center: Release of the First 8490 Sequenced Strains for Exploring Actinobacteria Biosynthetic Diversity.</title>
        <authorList>
            <person name="Kalkreuter E."/>
            <person name="Kautsar S.A."/>
            <person name="Yang D."/>
            <person name="Bader C.D."/>
            <person name="Teijaro C.N."/>
            <person name="Fluegel L."/>
            <person name="Davis C.M."/>
            <person name="Simpson J.R."/>
            <person name="Lauterbach L."/>
            <person name="Steele A.D."/>
            <person name="Gui C."/>
            <person name="Meng S."/>
            <person name="Li G."/>
            <person name="Viehrig K."/>
            <person name="Ye F."/>
            <person name="Su P."/>
            <person name="Kiefer A.F."/>
            <person name="Nichols A."/>
            <person name="Cepeda A.J."/>
            <person name="Yan W."/>
            <person name="Fan B."/>
            <person name="Jiang Y."/>
            <person name="Adhikari A."/>
            <person name="Zheng C.-J."/>
            <person name="Schuster L."/>
            <person name="Cowan T.M."/>
            <person name="Smanski M.J."/>
            <person name="Chevrette M.G."/>
            <person name="De Carvalho L.P.S."/>
            <person name="Shen B."/>
        </authorList>
    </citation>
    <scope>NUCLEOTIDE SEQUENCE [LARGE SCALE GENOMIC DNA]</scope>
    <source>
        <strain evidence="1 2">NPDC020295</strain>
    </source>
</reference>
<proteinExistence type="predicted"/>
<dbReference type="RefSeq" id="WP_244218217.1">
    <property type="nucleotide sequence ID" value="NZ_JBIRUT010000005.1"/>
</dbReference>
<dbReference type="Proteomes" id="UP001611397">
    <property type="component" value="Unassembled WGS sequence"/>
</dbReference>
<evidence type="ECO:0000313" key="1">
    <source>
        <dbReference type="EMBL" id="MFI2155903.1"/>
    </source>
</evidence>